<dbReference type="EMBL" id="JANPWB010000014">
    <property type="protein sequence ID" value="KAJ1098416.1"/>
    <property type="molecule type" value="Genomic_DNA"/>
</dbReference>
<reference evidence="1" key="1">
    <citation type="journal article" date="2022" name="bioRxiv">
        <title>Sequencing and chromosome-scale assembly of the giantPleurodeles waltlgenome.</title>
        <authorList>
            <person name="Brown T."/>
            <person name="Elewa A."/>
            <person name="Iarovenko S."/>
            <person name="Subramanian E."/>
            <person name="Araus A.J."/>
            <person name="Petzold A."/>
            <person name="Susuki M."/>
            <person name="Suzuki K.-i.T."/>
            <person name="Hayashi T."/>
            <person name="Toyoda A."/>
            <person name="Oliveira C."/>
            <person name="Osipova E."/>
            <person name="Leigh N.D."/>
            <person name="Simon A."/>
            <person name="Yun M.H."/>
        </authorList>
    </citation>
    <scope>NUCLEOTIDE SEQUENCE</scope>
    <source>
        <strain evidence="1">20211129_DDA</strain>
        <tissue evidence="1">Liver</tissue>
    </source>
</reference>
<evidence type="ECO:0000313" key="1">
    <source>
        <dbReference type="EMBL" id="KAJ1098416.1"/>
    </source>
</evidence>
<comment type="caution">
    <text evidence="1">The sequence shown here is derived from an EMBL/GenBank/DDBJ whole genome shotgun (WGS) entry which is preliminary data.</text>
</comment>
<dbReference type="Proteomes" id="UP001066276">
    <property type="component" value="Chromosome 10"/>
</dbReference>
<evidence type="ECO:0000313" key="2">
    <source>
        <dbReference type="Proteomes" id="UP001066276"/>
    </source>
</evidence>
<sequence>MPHLQTSTFVFESIGPLFWHRTTTQSLVVEAYQGLDKYSQLLLQLQIPHTLEILPLTDLSRSSGPSFLLALQNLLAGQMV</sequence>
<organism evidence="1 2">
    <name type="scientific">Pleurodeles waltl</name>
    <name type="common">Iberian ribbed newt</name>
    <dbReference type="NCBI Taxonomy" id="8319"/>
    <lineage>
        <taxon>Eukaryota</taxon>
        <taxon>Metazoa</taxon>
        <taxon>Chordata</taxon>
        <taxon>Craniata</taxon>
        <taxon>Vertebrata</taxon>
        <taxon>Euteleostomi</taxon>
        <taxon>Amphibia</taxon>
        <taxon>Batrachia</taxon>
        <taxon>Caudata</taxon>
        <taxon>Salamandroidea</taxon>
        <taxon>Salamandridae</taxon>
        <taxon>Pleurodelinae</taxon>
        <taxon>Pleurodeles</taxon>
    </lineage>
</organism>
<dbReference type="AlphaFoldDB" id="A0AAV7M3M6"/>
<accession>A0AAV7M3M6</accession>
<protein>
    <submittedName>
        <fullName evidence="1">Uncharacterized protein</fullName>
    </submittedName>
</protein>
<keyword evidence="2" id="KW-1185">Reference proteome</keyword>
<name>A0AAV7M3M6_PLEWA</name>
<gene>
    <name evidence="1" type="ORF">NDU88_003527</name>
</gene>
<proteinExistence type="predicted"/>